<dbReference type="STRING" id="436907.A7TPQ6"/>
<dbReference type="OrthoDB" id="1938156at2759"/>
<evidence type="ECO:0000313" key="11">
    <source>
        <dbReference type="EMBL" id="EDO15758.1"/>
    </source>
</evidence>
<sequence length="570" mass="64887">MLSRKSIYLLAIAFLSKVAIASKDVEYNIEHPELSLKDIEISKNSFWEHFQNYDTNEEFTKTWITSERQVIDRSSGEERLQYPVKWGIEEAYLVPGLSGDKGLVTYHEGSFAMIGRQLDSPIRFEAKDKLVLQYELKVQTQFECGGAFIKLLPKVNESDFKNYGDDDSAVLELLFGPDNCQPYTDEIHFGIRKTNPISKKNDLMFLEHAPVSKLGDDTLSHLYTLIIDGKTNDFEIRYDGNVVIASNLLKEGEFVPPFGGHKMIPNPKSVKPKDWDDRKVIPDYDQKKPEDWDDREYIPDPDAKKPESWDESIPEFISEPDRSQPSWWDEETDGEWVAPFIPNPLCKTEKGCGKWKPEYILNPDYQGQWKQPTKENPNYQGEWEPELIENPNHYEDKTPAKLENEIGSILFEFWSGSVDLMIDNIYLGKSVDEAELIGNKTFLLKRELEEEEVKSGGKAVPLGSKKKTEPIIETEENEYIKNIAEFVDSLPPIVQYISGGLILLGLLMMSASIVLKGTMALQGEDYVAPKKTKKVSTTSEKKETSDKSTGSSTAIKEETSSDELTSRKAD</sequence>
<feature type="transmembrane region" description="Helical" evidence="9">
    <location>
        <begin position="493"/>
        <end position="515"/>
    </location>
</feature>
<keyword evidence="3 9" id="KW-0812">Transmembrane</keyword>
<keyword evidence="8" id="KW-1015">Disulfide bond</keyword>
<gene>
    <name evidence="11" type="ORF">Kpol_1049p16</name>
</gene>
<dbReference type="PANTHER" id="PTHR11073">
    <property type="entry name" value="CALRETICULIN AND CALNEXIN"/>
    <property type="match status" value="1"/>
</dbReference>
<keyword evidence="6 9" id="KW-0472">Membrane</keyword>
<dbReference type="GO" id="GO:0036503">
    <property type="term" value="P:ERAD pathway"/>
    <property type="evidence" value="ECO:0007669"/>
    <property type="project" value="TreeGrafter"/>
</dbReference>
<evidence type="ECO:0000256" key="2">
    <source>
        <dbReference type="ARBA" id="ARBA00010983"/>
    </source>
</evidence>
<evidence type="ECO:0000256" key="6">
    <source>
        <dbReference type="ARBA" id="ARBA00023136"/>
    </source>
</evidence>
<dbReference type="OMA" id="SGCGKWE"/>
<dbReference type="eggNOG" id="KOG0675">
    <property type="taxonomic scope" value="Eukaryota"/>
</dbReference>
<dbReference type="KEGG" id="vpo:Kpol_1049p16"/>
<proteinExistence type="inferred from homology"/>
<evidence type="ECO:0000256" key="4">
    <source>
        <dbReference type="ARBA" id="ARBA00022824"/>
    </source>
</evidence>
<dbReference type="Proteomes" id="UP000000267">
    <property type="component" value="Unassembled WGS sequence"/>
</dbReference>
<feature type="disulfide bond" evidence="8">
    <location>
        <begin position="144"/>
        <end position="180"/>
    </location>
</feature>
<evidence type="ECO:0000313" key="12">
    <source>
        <dbReference type="Proteomes" id="UP000000267"/>
    </source>
</evidence>
<dbReference type="Pfam" id="PF00262">
    <property type="entry name" value="Calreticulin"/>
    <property type="match status" value="1"/>
</dbReference>
<organism evidence="12">
    <name type="scientific">Vanderwaltozyma polyspora (strain ATCC 22028 / DSM 70294 / BCRC 21397 / CBS 2163 / NBRC 10782 / NRRL Y-8283 / UCD 57-17)</name>
    <name type="common">Kluyveromyces polysporus</name>
    <dbReference type="NCBI Taxonomy" id="436907"/>
    <lineage>
        <taxon>Eukaryota</taxon>
        <taxon>Fungi</taxon>
        <taxon>Dikarya</taxon>
        <taxon>Ascomycota</taxon>
        <taxon>Saccharomycotina</taxon>
        <taxon>Saccharomycetes</taxon>
        <taxon>Saccharomycetales</taxon>
        <taxon>Saccharomycetaceae</taxon>
        <taxon>Vanderwaltozyma</taxon>
    </lineage>
</organism>
<evidence type="ECO:0000256" key="1">
    <source>
        <dbReference type="ARBA" id="ARBA00004389"/>
    </source>
</evidence>
<comment type="similarity">
    <text evidence="2 9">Belongs to the calreticulin family.</text>
</comment>
<dbReference type="Gene3D" id="2.60.120.200">
    <property type="match status" value="1"/>
</dbReference>
<evidence type="ECO:0000256" key="10">
    <source>
        <dbReference type="SAM" id="MobiDB-lite"/>
    </source>
</evidence>
<dbReference type="SUPFAM" id="SSF49899">
    <property type="entry name" value="Concanavalin A-like lectins/glucanases"/>
    <property type="match status" value="1"/>
</dbReference>
<dbReference type="GO" id="GO:0006457">
    <property type="term" value="P:protein folding"/>
    <property type="evidence" value="ECO:0007669"/>
    <property type="project" value="InterPro"/>
</dbReference>
<feature type="region of interest" description="Disordered" evidence="10">
    <location>
        <begin position="529"/>
        <end position="570"/>
    </location>
</feature>
<feature type="compositionally biased region" description="Basic and acidic residues" evidence="10">
    <location>
        <begin position="555"/>
        <end position="570"/>
    </location>
</feature>
<dbReference type="InParanoid" id="A7TPQ6"/>
<keyword evidence="4 9" id="KW-0256">Endoplasmic reticulum</keyword>
<dbReference type="EMBL" id="DS480446">
    <property type="protein sequence ID" value="EDO15758.1"/>
    <property type="molecule type" value="Genomic_DNA"/>
</dbReference>
<keyword evidence="9" id="KW-0732">Signal</keyword>
<evidence type="ECO:0008006" key="13">
    <source>
        <dbReference type="Google" id="ProtNLM"/>
    </source>
</evidence>
<keyword evidence="12" id="KW-1185">Reference proteome</keyword>
<dbReference type="GO" id="GO:0005509">
    <property type="term" value="F:calcium ion binding"/>
    <property type="evidence" value="ECO:0007669"/>
    <property type="project" value="InterPro"/>
</dbReference>
<name>A7TPQ6_VANPO</name>
<dbReference type="HOGENOM" id="CLU_018224_1_2_1"/>
<dbReference type="AlphaFoldDB" id="A7TPQ6"/>
<dbReference type="PRINTS" id="PR00626">
    <property type="entry name" value="CALRETICULIN"/>
</dbReference>
<keyword evidence="7 9" id="KW-0143">Chaperone</keyword>
<dbReference type="SUPFAM" id="SSF63887">
    <property type="entry name" value="P-domain of calnexin/calreticulin"/>
    <property type="match status" value="1"/>
</dbReference>
<dbReference type="Gene3D" id="2.10.250.10">
    <property type="entry name" value="Calreticulin/calnexin, P domain"/>
    <property type="match status" value="1"/>
</dbReference>
<dbReference type="RefSeq" id="XP_001643616.1">
    <property type="nucleotide sequence ID" value="XM_001643566.1"/>
</dbReference>
<reference evidence="11 12" key="1">
    <citation type="journal article" date="2007" name="Proc. Natl. Acad. Sci. U.S.A.">
        <title>Independent sorting-out of thousands of duplicated gene pairs in two yeast species descended from a whole-genome duplication.</title>
        <authorList>
            <person name="Scannell D.R."/>
            <person name="Frank A.C."/>
            <person name="Conant G.C."/>
            <person name="Byrne K.P."/>
            <person name="Woolfit M."/>
            <person name="Wolfe K.H."/>
        </authorList>
    </citation>
    <scope>NUCLEOTIDE SEQUENCE [LARGE SCALE GENOMIC DNA]</scope>
    <source>
        <strain evidence="12">ATCC 22028 / DSM 70294 / BCRC 21397 / CBS 2163 / NBRC 10782 / NRRL Y-8283 / UCD 57-17</strain>
    </source>
</reference>
<evidence type="ECO:0000256" key="5">
    <source>
        <dbReference type="ARBA" id="ARBA00022989"/>
    </source>
</evidence>
<keyword evidence="5 9" id="KW-1133">Transmembrane helix</keyword>
<evidence type="ECO:0000256" key="3">
    <source>
        <dbReference type="ARBA" id="ARBA00022692"/>
    </source>
</evidence>
<dbReference type="GeneID" id="5543852"/>
<dbReference type="FunCoup" id="A7TPQ6">
    <property type="interactions" value="247"/>
</dbReference>
<feature type="signal peptide" evidence="9">
    <location>
        <begin position="1"/>
        <end position="21"/>
    </location>
</feature>
<feature type="chain" id="PRO_5005121895" description="Calnexin" evidence="9">
    <location>
        <begin position="22"/>
        <end position="570"/>
    </location>
</feature>
<evidence type="ECO:0000256" key="8">
    <source>
        <dbReference type="PIRSR" id="PIRSR601580-3"/>
    </source>
</evidence>
<feature type="region of interest" description="Disordered" evidence="10">
    <location>
        <begin position="260"/>
        <end position="311"/>
    </location>
</feature>
<protein>
    <recommendedName>
        <fullName evidence="13">Calnexin</fullName>
    </recommendedName>
</protein>
<dbReference type="InterPro" id="IPR009033">
    <property type="entry name" value="Calreticulin/calnexin_P_dom_sf"/>
</dbReference>
<dbReference type="InterPro" id="IPR013320">
    <property type="entry name" value="ConA-like_dom_sf"/>
</dbReference>
<evidence type="ECO:0000256" key="9">
    <source>
        <dbReference type="RuleBase" id="RU362126"/>
    </source>
</evidence>
<feature type="compositionally biased region" description="Basic and acidic residues" evidence="10">
    <location>
        <begin position="271"/>
        <end position="308"/>
    </location>
</feature>
<evidence type="ECO:0000256" key="7">
    <source>
        <dbReference type="ARBA" id="ARBA00023186"/>
    </source>
</evidence>
<dbReference type="InterPro" id="IPR001580">
    <property type="entry name" value="Calret/calnex"/>
</dbReference>
<dbReference type="PANTHER" id="PTHR11073:SF1">
    <property type="entry name" value="CALNEXIN 14D-RELATED"/>
    <property type="match status" value="1"/>
</dbReference>
<dbReference type="GO" id="GO:0051082">
    <property type="term" value="F:unfolded protein binding"/>
    <property type="evidence" value="ECO:0007669"/>
    <property type="project" value="InterPro"/>
</dbReference>
<dbReference type="GO" id="GO:0005789">
    <property type="term" value="C:endoplasmic reticulum membrane"/>
    <property type="evidence" value="ECO:0007669"/>
    <property type="project" value="UniProtKB-SubCell"/>
</dbReference>
<comment type="subcellular location">
    <subcellularLocation>
        <location evidence="1">Endoplasmic reticulum membrane</location>
        <topology evidence="1">Single-pass membrane protein</topology>
    </subcellularLocation>
</comment>
<accession>A7TPQ6</accession>
<dbReference type="PhylomeDB" id="A7TPQ6"/>